<dbReference type="NCBIfam" id="TIGR00081">
    <property type="entry name" value="purC"/>
    <property type="match status" value="1"/>
</dbReference>
<evidence type="ECO:0000256" key="7">
    <source>
        <dbReference type="ARBA" id="ARBA00022755"/>
    </source>
</evidence>
<evidence type="ECO:0000256" key="6">
    <source>
        <dbReference type="ARBA" id="ARBA00022741"/>
    </source>
</evidence>
<evidence type="ECO:0000256" key="2">
    <source>
        <dbReference type="ARBA" id="ARBA00010190"/>
    </source>
</evidence>
<proteinExistence type="inferred from homology"/>
<dbReference type="HAMAP" id="MF_00137">
    <property type="entry name" value="SAICAR_synth"/>
    <property type="match status" value="1"/>
</dbReference>
<keyword evidence="5 11" id="KW-0436">Ligase</keyword>
<dbReference type="EMBL" id="BAABYW010000001">
    <property type="protein sequence ID" value="GAA6406518.1"/>
    <property type="molecule type" value="Genomic_DNA"/>
</dbReference>
<comment type="caution">
    <text evidence="13">The sequence shown here is derived from an EMBL/GenBank/DDBJ whole genome shotgun (WGS) entry which is preliminary data.</text>
</comment>
<evidence type="ECO:0000256" key="8">
    <source>
        <dbReference type="ARBA" id="ARBA00022840"/>
    </source>
</evidence>
<reference evidence="13 14" key="1">
    <citation type="submission" date="2024-04" db="EMBL/GenBank/DDBJ databases">
        <title>Defined microbial consortia suppress multidrug-resistant proinflammatory Enterobacteriaceae via ecological control.</title>
        <authorList>
            <person name="Furuichi M."/>
            <person name="Kawaguchi T."/>
            <person name="Pust M."/>
            <person name="Yasuma K."/>
            <person name="Plichta D."/>
            <person name="Hasegawa N."/>
            <person name="Ohya T."/>
            <person name="Bhattarai S."/>
            <person name="Sasajima S."/>
            <person name="Aoto Y."/>
            <person name="Tuganbaev T."/>
            <person name="Yaginuma M."/>
            <person name="Ueda M."/>
            <person name="Okahashi N."/>
            <person name="Amafuji K."/>
            <person name="Kiridooshi Y."/>
            <person name="Sugita K."/>
            <person name="Strazar M."/>
            <person name="Skelly A."/>
            <person name="Suda W."/>
            <person name="Hattori M."/>
            <person name="Nakamoto N."/>
            <person name="Caballero S."/>
            <person name="Norman J."/>
            <person name="Olle B."/>
            <person name="Tanoue T."/>
            <person name="Arita M."/>
            <person name="Bucci V."/>
            <person name="Atarashi K."/>
            <person name="Xavier R."/>
            <person name="Honda K."/>
        </authorList>
    </citation>
    <scope>NUCLEOTIDE SEQUENCE [LARGE SCALE GENOMIC DNA]</scope>
    <source>
        <strain evidence="14">k04-0078-D8-1</strain>
    </source>
</reference>
<feature type="domain" description="SAICAR synthetase/ADE2 N-terminal" evidence="12">
    <location>
        <begin position="26"/>
        <end position="252"/>
    </location>
</feature>
<dbReference type="PROSITE" id="PS01058">
    <property type="entry name" value="SAICAR_SYNTHETASE_2"/>
    <property type="match status" value="1"/>
</dbReference>
<evidence type="ECO:0000256" key="3">
    <source>
        <dbReference type="ARBA" id="ARBA00012217"/>
    </source>
</evidence>
<dbReference type="Proteomes" id="UP001600943">
    <property type="component" value="Unassembled WGS sequence"/>
</dbReference>
<dbReference type="SUPFAM" id="SSF56104">
    <property type="entry name" value="SAICAR synthase-like"/>
    <property type="match status" value="1"/>
</dbReference>
<dbReference type="PANTHER" id="PTHR43599:SF3">
    <property type="entry name" value="SI:DKEY-6E2.2"/>
    <property type="match status" value="1"/>
</dbReference>
<name>A0ABQ0B4Z0_9FIRM</name>
<evidence type="ECO:0000256" key="9">
    <source>
        <dbReference type="ARBA" id="ARBA00030409"/>
    </source>
</evidence>
<dbReference type="InterPro" id="IPR028923">
    <property type="entry name" value="SAICAR_synt/ADE2_N"/>
</dbReference>
<dbReference type="EC" id="6.3.2.6" evidence="3 11"/>
<dbReference type="PANTHER" id="PTHR43599">
    <property type="entry name" value="MULTIFUNCTIONAL PROTEIN ADE2"/>
    <property type="match status" value="1"/>
</dbReference>
<protein>
    <recommendedName>
        <fullName evidence="4 11">Phosphoribosylaminoimidazole-succinocarboxamide synthase</fullName>
        <ecNumber evidence="3 11">6.3.2.6</ecNumber>
    </recommendedName>
    <alternativeName>
        <fullName evidence="9 11">SAICAR synthetase</fullName>
    </alternativeName>
</protein>
<keyword evidence="8 11" id="KW-0067">ATP-binding</keyword>
<evidence type="ECO:0000313" key="14">
    <source>
        <dbReference type="Proteomes" id="UP001600943"/>
    </source>
</evidence>
<dbReference type="Gene3D" id="3.30.200.20">
    <property type="entry name" value="Phosphorylase Kinase, domain 1"/>
    <property type="match status" value="1"/>
</dbReference>
<dbReference type="CDD" id="cd01415">
    <property type="entry name" value="SAICAR_synt_PurC"/>
    <property type="match status" value="1"/>
</dbReference>
<comment type="catalytic activity">
    <reaction evidence="10 11">
        <text>5-amino-1-(5-phospho-D-ribosyl)imidazole-4-carboxylate + L-aspartate + ATP = (2S)-2-[5-amino-1-(5-phospho-beta-D-ribosyl)imidazole-4-carboxamido]succinate + ADP + phosphate + 2 H(+)</text>
        <dbReference type="Rhea" id="RHEA:22628"/>
        <dbReference type="ChEBI" id="CHEBI:15378"/>
        <dbReference type="ChEBI" id="CHEBI:29991"/>
        <dbReference type="ChEBI" id="CHEBI:30616"/>
        <dbReference type="ChEBI" id="CHEBI:43474"/>
        <dbReference type="ChEBI" id="CHEBI:58443"/>
        <dbReference type="ChEBI" id="CHEBI:77657"/>
        <dbReference type="ChEBI" id="CHEBI:456216"/>
        <dbReference type="EC" id="6.3.2.6"/>
    </reaction>
</comment>
<dbReference type="InterPro" id="IPR050089">
    <property type="entry name" value="SAICAR_synthetase"/>
</dbReference>
<dbReference type="Pfam" id="PF01259">
    <property type="entry name" value="SAICAR_synt"/>
    <property type="match status" value="1"/>
</dbReference>
<dbReference type="InterPro" id="IPR001636">
    <property type="entry name" value="SAICAR_synth"/>
</dbReference>
<organism evidence="13 14">
    <name type="scientific">Blautia hominis</name>
    <dbReference type="NCBI Taxonomy" id="2025493"/>
    <lineage>
        <taxon>Bacteria</taxon>
        <taxon>Bacillati</taxon>
        <taxon>Bacillota</taxon>
        <taxon>Clostridia</taxon>
        <taxon>Lachnospirales</taxon>
        <taxon>Lachnospiraceae</taxon>
        <taxon>Blautia</taxon>
    </lineage>
</organism>
<gene>
    <name evidence="11" type="primary">purC</name>
    <name evidence="13" type="ORF">K040078D81_06350</name>
</gene>
<dbReference type="InterPro" id="IPR018236">
    <property type="entry name" value="SAICAR_synthetase_CS"/>
</dbReference>
<evidence type="ECO:0000256" key="5">
    <source>
        <dbReference type="ARBA" id="ARBA00022598"/>
    </source>
</evidence>
<evidence type="ECO:0000259" key="12">
    <source>
        <dbReference type="Pfam" id="PF01259"/>
    </source>
</evidence>
<evidence type="ECO:0000256" key="4">
    <source>
        <dbReference type="ARBA" id="ARBA00016460"/>
    </source>
</evidence>
<dbReference type="InterPro" id="IPR033934">
    <property type="entry name" value="SAICAR_synt_PurC"/>
</dbReference>
<keyword evidence="6 11" id="KW-0547">Nucleotide-binding</keyword>
<sequence>MKVSGSCEKSILWKKDRCTKVKKLEQLYEGKAKKVFATDVDGVVIVDYKDDATAFNGEKKGTIVGKGAINNRMTNYVFQQLEKEGVPTHFVEELSDRETAVKKVSIVPLEVIVRNVAAGSFSKRMGVEEGKQLLCPILEFSYKDDDLGDPFINDDYALALGLATQEEIDTIKSYTRKINEFLMKYFLNAGMKLIDFKIEFGKLADGTIILADEISPDTCRLWDVETNEKLDKDRFRRDMGNVEEAYNEVFKRLGLA</sequence>
<dbReference type="PROSITE" id="PS01057">
    <property type="entry name" value="SAICAR_SYNTHETASE_1"/>
    <property type="match status" value="1"/>
</dbReference>
<evidence type="ECO:0000256" key="11">
    <source>
        <dbReference type="HAMAP-Rule" id="MF_00137"/>
    </source>
</evidence>
<evidence type="ECO:0000256" key="10">
    <source>
        <dbReference type="ARBA" id="ARBA00048475"/>
    </source>
</evidence>
<dbReference type="Gene3D" id="3.30.470.20">
    <property type="entry name" value="ATP-grasp fold, B domain"/>
    <property type="match status" value="1"/>
</dbReference>
<comment type="similarity">
    <text evidence="2 11">Belongs to the SAICAR synthetase family.</text>
</comment>
<evidence type="ECO:0000256" key="1">
    <source>
        <dbReference type="ARBA" id="ARBA00004672"/>
    </source>
</evidence>
<keyword evidence="14" id="KW-1185">Reference proteome</keyword>
<accession>A0ABQ0B4Z0</accession>
<evidence type="ECO:0000313" key="13">
    <source>
        <dbReference type="EMBL" id="GAA6406518.1"/>
    </source>
</evidence>
<keyword evidence="7 11" id="KW-0658">Purine biosynthesis</keyword>
<comment type="pathway">
    <text evidence="1 11">Purine metabolism; IMP biosynthesis via de novo pathway; 5-amino-1-(5-phospho-D-ribosyl)imidazole-4-carboxamide from 5-amino-1-(5-phospho-D-ribosyl)imidazole-4-carboxylate: step 1/2.</text>
</comment>